<organism evidence="8 9">
    <name type="scientific">Cyphellophora europaea (strain CBS 101466)</name>
    <name type="common">Phialophora europaea</name>
    <dbReference type="NCBI Taxonomy" id="1220924"/>
    <lineage>
        <taxon>Eukaryota</taxon>
        <taxon>Fungi</taxon>
        <taxon>Dikarya</taxon>
        <taxon>Ascomycota</taxon>
        <taxon>Pezizomycotina</taxon>
        <taxon>Eurotiomycetes</taxon>
        <taxon>Chaetothyriomycetidae</taxon>
        <taxon>Chaetothyriales</taxon>
        <taxon>Cyphellophoraceae</taxon>
        <taxon>Cyphellophora</taxon>
    </lineage>
</organism>
<evidence type="ECO:0000256" key="4">
    <source>
        <dbReference type="ARBA" id="ARBA00022801"/>
    </source>
</evidence>
<evidence type="ECO:0000313" key="8">
    <source>
        <dbReference type="EMBL" id="ETN42644.1"/>
    </source>
</evidence>
<dbReference type="RefSeq" id="XP_008714380.1">
    <property type="nucleotide sequence ID" value="XM_008716158.1"/>
</dbReference>
<proteinExistence type="inferred from homology"/>
<dbReference type="FunFam" id="3.40.50.1820:FF:000028">
    <property type="entry name" value="S9 family peptidase"/>
    <property type="match status" value="1"/>
</dbReference>
<evidence type="ECO:0000256" key="2">
    <source>
        <dbReference type="ARBA" id="ARBA00022670"/>
    </source>
</evidence>
<dbReference type="PANTHER" id="PTHR42776">
    <property type="entry name" value="SERINE PEPTIDASE S9 FAMILY MEMBER"/>
    <property type="match status" value="1"/>
</dbReference>
<dbReference type="Gene3D" id="2.120.10.30">
    <property type="entry name" value="TolB, C-terminal domain"/>
    <property type="match status" value="1"/>
</dbReference>
<evidence type="ECO:0000259" key="7">
    <source>
        <dbReference type="Pfam" id="PF00326"/>
    </source>
</evidence>
<keyword evidence="4" id="KW-0378">Hydrolase</keyword>
<dbReference type="PANTHER" id="PTHR42776:SF13">
    <property type="entry name" value="DIPEPTIDYL-PEPTIDASE 5"/>
    <property type="match status" value="1"/>
</dbReference>
<evidence type="ECO:0000256" key="5">
    <source>
        <dbReference type="ARBA" id="ARBA00022825"/>
    </source>
</evidence>
<keyword evidence="9" id="KW-1185">Reference proteome</keyword>
<dbReference type="SUPFAM" id="SSF82171">
    <property type="entry name" value="DPP6 N-terminal domain-like"/>
    <property type="match status" value="1"/>
</dbReference>
<gene>
    <name evidence="8" type="ORF">HMPREF1541_01801</name>
</gene>
<evidence type="ECO:0000313" key="9">
    <source>
        <dbReference type="Proteomes" id="UP000030752"/>
    </source>
</evidence>
<dbReference type="GeneID" id="19969140"/>
<evidence type="ECO:0000256" key="1">
    <source>
        <dbReference type="ARBA" id="ARBA00010040"/>
    </source>
</evidence>
<dbReference type="InterPro" id="IPR029058">
    <property type="entry name" value="AB_hydrolase_fold"/>
</dbReference>
<dbReference type="InterPro" id="IPR011042">
    <property type="entry name" value="6-blade_b-propeller_TolB-like"/>
</dbReference>
<comment type="similarity">
    <text evidence="1">Belongs to the peptidase S9C family.</text>
</comment>
<keyword evidence="5" id="KW-0720">Serine protease</keyword>
<name>W2S3V8_CYPE1</name>
<evidence type="ECO:0000256" key="3">
    <source>
        <dbReference type="ARBA" id="ARBA00022729"/>
    </source>
</evidence>
<dbReference type="HOGENOM" id="CLU_008615_0_1_1"/>
<dbReference type="Pfam" id="PF00326">
    <property type="entry name" value="Peptidase_S9"/>
    <property type="match status" value="1"/>
</dbReference>
<dbReference type="Gene3D" id="3.40.50.1820">
    <property type="entry name" value="alpha/beta hydrolase"/>
    <property type="match status" value="1"/>
</dbReference>
<keyword evidence="2" id="KW-0645">Protease</keyword>
<dbReference type="VEuPathDB" id="FungiDB:HMPREF1541_01801"/>
<keyword evidence="3" id="KW-0732">Signal</keyword>
<accession>W2S3V8</accession>
<protein>
    <recommendedName>
        <fullName evidence="6">Dipeptidyl-peptidase V</fullName>
    </recommendedName>
</protein>
<dbReference type="Proteomes" id="UP000030752">
    <property type="component" value="Unassembled WGS sequence"/>
</dbReference>
<feature type="domain" description="Peptidase S9 prolyl oligopeptidase catalytic" evidence="7">
    <location>
        <begin position="475"/>
        <end position="683"/>
    </location>
</feature>
<dbReference type="InParanoid" id="W2S3V8"/>
<reference evidence="8 9" key="1">
    <citation type="submission" date="2013-03" db="EMBL/GenBank/DDBJ databases">
        <title>The Genome Sequence of Phialophora europaea CBS 101466.</title>
        <authorList>
            <consortium name="The Broad Institute Genomics Platform"/>
            <person name="Cuomo C."/>
            <person name="de Hoog S."/>
            <person name="Gorbushina A."/>
            <person name="Walker B."/>
            <person name="Young S.K."/>
            <person name="Zeng Q."/>
            <person name="Gargeya S."/>
            <person name="Fitzgerald M."/>
            <person name="Haas B."/>
            <person name="Abouelleil A."/>
            <person name="Allen A.W."/>
            <person name="Alvarado L."/>
            <person name="Arachchi H.M."/>
            <person name="Berlin A.M."/>
            <person name="Chapman S.B."/>
            <person name="Gainer-Dewar J."/>
            <person name="Goldberg J."/>
            <person name="Griggs A."/>
            <person name="Gujja S."/>
            <person name="Hansen M."/>
            <person name="Howarth C."/>
            <person name="Imamovic A."/>
            <person name="Ireland A."/>
            <person name="Larimer J."/>
            <person name="McCowan C."/>
            <person name="Murphy C."/>
            <person name="Pearson M."/>
            <person name="Poon T.W."/>
            <person name="Priest M."/>
            <person name="Roberts A."/>
            <person name="Saif S."/>
            <person name="Shea T."/>
            <person name="Sisk P."/>
            <person name="Sykes S."/>
            <person name="Wortman J."/>
            <person name="Nusbaum C."/>
            <person name="Birren B."/>
        </authorList>
    </citation>
    <scope>NUCLEOTIDE SEQUENCE [LARGE SCALE GENOMIC DNA]</scope>
    <source>
        <strain evidence="8 9">CBS 101466</strain>
    </source>
</reference>
<sequence length="717" mass="79073">MLQAPRRSPATPSPDGKLAVFTQSTYSFETHSKTNEISVLDIINGQTLTISKDSKASEPKWLGDGYELVWLKECDNGNTSLVICDAGQPGKPYTAGTVPGPVSNLKLCVIKPGMVAVAVAGQANPDGSLHSPKDDQKSHSSARVYDSLFVRHWDKYVTAQQNSIFTGLLQKSIPKVTSRTGRYNLLGFQNALVGTKLESPVPPFGGTDHFDIGRKGLTFVAKDPDVDPATHTKCNLYFIPKEDLMDMSNPEPIRFDVPGLEGAASSPVFSPDGSNIAFLKMKTDGYESDRNRIVLVHDFANADFRCSEAMAPSDPEKAWDRSPSAVMWTVDGKSLLLQAEDTGAGCLFKLDLTNPPLPGWKPTQLTFGGYITDVAPASDSSPLLFVSGNTLVDNSVYTIVDPTSPEKAQVVSSLMEGGSMFGLSPSQVSSLWWKGANDHPVHALMMRPSFFKAGEKYPLAYLIHGGPQGAWNDQWSTRWNPAVFAEQGYIVVCPNPTGSTGYGQSFTDAIRNQWGGLPYEDLVRGFEYIESDLNFVDTSRAVALGASYGGYMMNWIQGHDLAKKFKALVCHDGVFSMTAQLASDEQYFPIHDLGGPIWKRQEMYDKWDPSRHTGNWDTPMLVIHNELDYRLTIAEGLAAFNVLQIRGVESRFLSFPDENHWVLKHENSRVWHHQVLNWINKFVGLPKLLDKDGKDGSEYCRQSRRFGSANVPALNLD</sequence>
<dbReference type="InterPro" id="IPR001375">
    <property type="entry name" value="Peptidase_S9_cat"/>
</dbReference>
<dbReference type="STRING" id="1220924.W2S3V8"/>
<dbReference type="SUPFAM" id="SSF53474">
    <property type="entry name" value="alpha/beta-Hydrolases"/>
    <property type="match status" value="1"/>
</dbReference>
<evidence type="ECO:0000256" key="6">
    <source>
        <dbReference type="ARBA" id="ARBA00032829"/>
    </source>
</evidence>
<dbReference type="GO" id="GO:0004252">
    <property type="term" value="F:serine-type endopeptidase activity"/>
    <property type="evidence" value="ECO:0007669"/>
    <property type="project" value="TreeGrafter"/>
</dbReference>
<dbReference type="GO" id="GO:0006508">
    <property type="term" value="P:proteolysis"/>
    <property type="evidence" value="ECO:0007669"/>
    <property type="project" value="UniProtKB-KW"/>
</dbReference>
<dbReference type="EMBL" id="KB822718">
    <property type="protein sequence ID" value="ETN42644.1"/>
    <property type="molecule type" value="Genomic_DNA"/>
</dbReference>
<dbReference type="AlphaFoldDB" id="W2S3V8"/>
<dbReference type="OrthoDB" id="416344at2759"/>
<dbReference type="eggNOG" id="KOG2100">
    <property type="taxonomic scope" value="Eukaryota"/>
</dbReference>